<reference evidence="3" key="1">
    <citation type="submission" date="2018-02" db="EMBL/GenBank/DDBJ databases">
        <authorList>
            <person name="Cohen D.B."/>
            <person name="Kent A.D."/>
        </authorList>
    </citation>
    <scope>NUCLEOTIDE SEQUENCE</scope>
</reference>
<accession>A0A2N9G024</accession>
<evidence type="ECO:0000313" key="2">
    <source>
        <dbReference type="EMBL" id="SPC91625.1"/>
    </source>
</evidence>
<sequence>MPTPLATPRRREPPQPAAKPCRARSLPVWRSPTAKPAAWGCRARSLLVGHRNEFGWSPEFHFAKLSVTVSVGQSQLFGLLKF</sequence>
<gene>
    <name evidence="2" type="ORF">FSB_LOCUS19507</name>
    <name evidence="3" type="ORF">FSB_LOCUS20501</name>
</gene>
<dbReference type="EMBL" id="OIVN01001237">
    <property type="protein sequence ID" value="SPC91625.1"/>
    <property type="molecule type" value="Genomic_DNA"/>
</dbReference>
<evidence type="ECO:0000256" key="1">
    <source>
        <dbReference type="SAM" id="MobiDB-lite"/>
    </source>
</evidence>
<proteinExistence type="predicted"/>
<organism evidence="3">
    <name type="scientific">Fagus sylvatica</name>
    <name type="common">Beechnut</name>
    <dbReference type="NCBI Taxonomy" id="28930"/>
    <lineage>
        <taxon>Eukaryota</taxon>
        <taxon>Viridiplantae</taxon>
        <taxon>Streptophyta</taxon>
        <taxon>Embryophyta</taxon>
        <taxon>Tracheophyta</taxon>
        <taxon>Spermatophyta</taxon>
        <taxon>Magnoliopsida</taxon>
        <taxon>eudicotyledons</taxon>
        <taxon>Gunneridae</taxon>
        <taxon>Pentapetalae</taxon>
        <taxon>rosids</taxon>
        <taxon>fabids</taxon>
        <taxon>Fagales</taxon>
        <taxon>Fagaceae</taxon>
        <taxon>Fagus</taxon>
    </lineage>
</organism>
<dbReference type="AlphaFoldDB" id="A0A2N9G024"/>
<feature type="region of interest" description="Disordered" evidence="1">
    <location>
        <begin position="1"/>
        <end position="25"/>
    </location>
</feature>
<protein>
    <submittedName>
        <fullName evidence="3">Uncharacterized protein</fullName>
    </submittedName>
</protein>
<dbReference type="EMBL" id="OIVN01001324">
    <property type="protein sequence ID" value="SPC92619.1"/>
    <property type="molecule type" value="Genomic_DNA"/>
</dbReference>
<evidence type="ECO:0000313" key="3">
    <source>
        <dbReference type="EMBL" id="SPC92619.1"/>
    </source>
</evidence>
<name>A0A2N9G024_FAGSY</name>